<dbReference type="InterPro" id="IPR014942">
    <property type="entry name" value="AbiEii"/>
</dbReference>
<evidence type="ECO:0000313" key="2">
    <source>
        <dbReference type="Proteomes" id="UP000177905"/>
    </source>
</evidence>
<evidence type="ECO:0008006" key="3">
    <source>
        <dbReference type="Google" id="ProtNLM"/>
    </source>
</evidence>
<reference evidence="1 2" key="1">
    <citation type="journal article" date="2016" name="Nat. Commun.">
        <title>Thousands of microbial genomes shed light on interconnected biogeochemical processes in an aquifer system.</title>
        <authorList>
            <person name="Anantharaman K."/>
            <person name="Brown C.T."/>
            <person name="Hug L.A."/>
            <person name="Sharon I."/>
            <person name="Castelle C.J."/>
            <person name="Probst A.J."/>
            <person name="Thomas B.C."/>
            <person name="Singh A."/>
            <person name="Wilkins M.J."/>
            <person name="Karaoz U."/>
            <person name="Brodie E.L."/>
            <person name="Williams K.H."/>
            <person name="Hubbard S.S."/>
            <person name="Banfield J.F."/>
        </authorList>
    </citation>
    <scope>NUCLEOTIDE SEQUENCE [LARGE SCALE GENOMIC DNA]</scope>
</reference>
<dbReference type="Proteomes" id="UP000177905">
    <property type="component" value="Unassembled WGS sequence"/>
</dbReference>
<sequence length="225" mass="26794">MKDKIILEILDKKRQSIFKELTALFQDKKYYLAGGTALALQIGHRESFDFDIFRNKEITFHSKNKILRYFSKNHLIKTLVDTSDELSVVLDDEIKITVLNYFWDPIFPSIKSRDFIPLLSIKDIACTKAYALGRRGNYRDYFDLYIIIKDGYASIWEIIKWCKKKYGDIFSERMFLEQLTYLEDIEKNEHLKFLKEKYVSPKFLAKFFKKKLEISFLNQSPIATF</sequence>
<evidence type="ECO:0000313" key="1">
    <source>
        <dbReference type="EMBL" id="OGC16067.1"/>
    </source>
</evidence>
<gene>
    <name evidence="1" type="ORF">A2290_00055</name>
</gene>
<protein>
    <recommendedName>
        <fullName evidence="3">Nucleotidyl transferase AbiEii/AbiGii toxin family protein</fullName>
    </recommendedName>
</protein>
<proteinExistence type="predicted"/>
<organism evidence="1 2">
    <name type="scientific">candidate division WOR-1 bacterium RIFOXYB2_FULL_36_35</name>
    <dbReference type="NCBI Taxonomy" id="1802578"/>
    <lineage>
        <taxon>Bacteria</taxon>
        <taxon>Bacillati</taxon>
        <taxon>Saganbacteria</taxon>
    </lineage>
</organism>
<dbReference type="Pfam" id="PF08843">
    <property type="entry name" value="AbiEii"/>
    <property type="match status" value="1"/>
</dbReference>
<name>A0A1F4S6T5_UNCSA</name>
<comment type="caution">
    <text evidence="1">The sequence shown here is derived from an EMBL/GenBank/DDBJ whole genome shotgun (WGS) entry which is preliminary data.</text>
</comment>
<dbReference type="AlphaFoldDB" id="A0A1F4S6T5"/>
<dbReference type="EMBL" id="MEUA01000014">
    <property type="protein sequence ID" value="OGC16067.1"/>
    <property type="molecule type" value="Genomic_DNA"/>
</dbReference>
<accession>A0A1F4S6T5</accession>